<dbReference type="PANTHER" id="PTHR31354">
    <property type="entry name" value="OS01G0793500 PROTEIN"/>
    <property type="match status" value="1"/>
</dbReference>
<dbReference type="PANTHER" id="PTHR31354:SF2">
    <property type="entry name" value="OS01G0793500 PROTEIN"/>
    <property type="match status" value="1"/>
</dbReference>
<dbReference type="Proteomes" id="UP001497512">
    <property type="component" value="Chromosome 1"/>
</dbReference>
<evidence type="ECO:0000313" key="2">
    <source>
        <dbReference type="Proteomes" id="UP001497512"/>
    </source>
</evidence>
<proteinExistence type="predicted"/>
<organism evidence="1 2">
    <name type="scientific">Sphagnum troendelagicum</name>
    <dbReference type="NCBI Taxonomy" id="128251"/>
    <lineage>
        <taxon>Eukaryota</taxon>
        <taxon>Viridiplantae</taxon>
        <taxon>Streptophyta</taxon>
        <taxon>Embryophyta</taxon>
        <taxon>Bryophyta</taxon>
        <taxon>Sphagnophytina</taxon>
        <taxon>Sphagnopsida</taxon>
        <taxon>Sphagnales</taxon>
        <taxon>Sphagnaceae</taxon>
        <taxon>Sphagnum</taxon>
    </lineage>
</organism>
<reference evidence="1 2" key="1">
    <citation type="submission" date="2024-02" db="EMBL/GenBank/DDBJ databases">
        <authorList>
            <consortium name="ELIXIR-Norway"/>
            <consortium name="Elixir Norway"/>
        </authorList>
    </citation>
    <scope>NUCLEOTIDE SEQUENCE [LARGE SCALE GENOMIC DNA]</scope>
</reference>
<accession>A0ABP0T8D1</accession>
<sequence length="140" mass="15929">MPSAMLDSEKQGIPFEELLAIPERDDWEYGNGYSTCVAFILQMYKEAGLFGSLSSSIQVTEFRIRDAYMLNFFEDDASGCQAGAMQQIHLFHFARFLRVPNGATRVQHPNSIYAHMDEACPTLPPAYTRPENCRFNQVHL</sequence>
<name>A0ABP0T8D1_9BRYO</name>
<dbReference type="EMBL" id="OZ019893">
    <property type="protein sequence ID" value="CAK9189774.1"/>
    <property type="molecule type" value="Genomic_DNA"/>
</dbReference>
<gene>
    <name evidence="1" type="ORF">CSSPTR1EN2_LOCUS425</name>
</gene>
<evidence type="ECO:0000313" key="1">
    <source>
        <dbReference type="EMBL" id="CAK9189774.1"/>
    </source>
</evidence>
<protein>
    <submittedName>
        <fullName evidence="1">Uncharacterized protein</fullName>
    </submittedName>
</protein>
<keyword evidence="2" id="KW-1185">Reference proteome</keyword>